<evidence type="ECO:0000256" key="2">
    <source>
        <dbReference type="SAM" id="Phobius"/>
    </source>
</evidence>
<evidence type="ECO:0000259" key="3">
    <source>
        <dbReference type="Pfam" id="PF03544"/>
    </source>
</evidence>
<accession>A0ABV9QUV5</accession>
<feature type="domain" description="Peptidase M56" evidence="4">
    <location>
        <begin position="56"/>
        <end position="279"/>
    </location>
</feature>
<protein>
    <submittedName>
        <fullName evidence="5">M56 family metallopeptidase</fullName>
    </submittedName>
</protein>
<dbReference type="SUPFAM" id="SSF74653">
    <property type="entry name" value="TolA/TonB C-terminal domain"/>
    <property type="match status" value="1"/>
</dbReference>
<evidence type="ECO:0000259" key="4">
    <source>
        <dbReference type="Pfam" id="PF05569"/>
    </source>
</evidence>
<dbReference type="EMBL" id="JBHSHD010000008">
    <property type="protein sequence ID" value="MFC4820826.1"/>
    <property type="molecule type" value="Genomic_DNA"/>
</dbReference>
<dbReference type="InterPro" id="IPR052173">
    <property type="entry name" value="Beta-lactam_resp_regulator"/>
</dbReference>
<dbReference type="Proteomes" id="UP001595886">
    <property type="component" value="Unassembled WGS sequence"/>
</dbReference>
<dbReference type="PANTHER" id="PTHR34978">
    <property type="entry name" value="POSSIBLE SENSOR-TRANSDUCER PROTEIN BLAR"/>
    <property type="match status" value="1"/>
</dbReference>
<gene>
    <name evidence="5" type="ORF">ACFO6Q_10850</name>
</gene>
<keyword evidence="2" id="KW-0812">Transmembrane</keyword>
<dbReference type="CDD" id="cd07341">
    <property type="entry name" value="M56_BlaR1_MecR1_like"/>
    <property type="match status" value="1"/>
</dbReference>
<evidence type="ECO:0000313" key="5">
    <source>
        <dbReference type="EMBL" id="MFC4820826.1"/>
    </source>
</evidence>
<proteinExistence type="predicted"/>
<feature type="transmembrane region" description="Helical" evidence="2">
    <location>
        <begin position="52"/>
        <end position="71"/>
    </location>
</feature>
<dbReference type="Pfam" id="PF03544">
    <property type="entry name" value="TonB_C"/>
    <property type="match status" value="1"/>
</dbReference>
<dbReference type="PANTHER" id="PTHR34978:SF3">
    <property type="entry name" value="SLR0241 PROTEIN"/>
    <property type="match status" value="1"/>
</dbReference>
<dbReference type="Gene3D" id="3.30.2420.10">
    <property type="entry name" value="TonB"/>
    <property type="match status" value="1"/>
</dbReference>
<feature type="region of interest" description="Disordered" evidence="1">
    <location>
        <begin position="404"/>
        <end position="483"/>
    </location>
</feature>
<dbReference type="InterPro" id="IPR008756">
    <property type="entry name" value="Peptidase_M56"/>
</dbReference>
<feature type="transmembrane region" description="Helical" evidence="2">
    <location>
        <begin position="313"/>
        <end position="332"/>
    </location>
</feature>
<keyword evidence="6" id="KW-1185">Reference proteome</keyword>
<feature type="transmembrane region" description="Helical" evidence="2">
    <location>
        <begin position="108"/>
        <end position="125"/>
    </location>
</feature>
<reference evidence="6" key="1">
    <citation type="journal article" date="2019" name="Int. J. Syst. Evol. Microbiol.">
        <title>The Global Catalogue of Microorganisms (GCM) 10K type strain sequencing project: providing services to taxonomists for standard genome sequencing and annotation.</title>
        <authorList>
            <consortium name="The Broad Institute Genomics Platform"/>
            <consortium name="The Broad Institute Genome Sequencing Center for Infectious Disease"/>
            <person name="Wu L."/>
            <person name="Ma J."/>
        </authorList>
    </citation>
    <scope>NUCLEOTIDE SEQUENCE [LARGE SCALE GENOMIC DNA]</scope>
    <source>
        <strain evidence="6">CCUG 30340</strain>
    </source>
</reference>
<keyword evidence="2" id="KW-0472">Membrane</keyword>
<sequence length="643" mass="69739">MTPSLIAQLPWVQALGWTLLHFIWQGALVGIVFAVLRALIPAGHCNARYANGLAALVLMLVFPLVTLFTILRADLPVEAISPAVMAVSTVSAIAQSAPAEALSMMDTALQWIVCLWIAGVLLMAYRSWHQWRSLMQIARKWAQPDAELEAALLALAGRFEFMRRIKVLVSDRIDTPILIGWFKPVILLPTAVVLGFPRQQVELILAHELGHLRRYDHLVNLAQALVETLLFYHPVVHWISREIRNEREICCDTLVLHKTSGDPREYARTLAALEELRQPAPQMALAATGGVLLERVRRILGSQRNVMRRSARWPWLLAVAGTAISLLVAMRVEHREPLQVNGPELRWEQPSLAHLGPAGKFAAAPIRLEVIASAQAEEAKPAAVEPQQPEPRAVEAAPQAIAATAPPPAAVPQLRESTPVPAEVSSAPDPSEAQAVPAANDVALAQASAPSQPPAAAPPSVADVPAQTDSPAPAAATAPSVPVATHTVSPEYPYSLSARHTERVKLEFGIASDGSVRDVRVVSEQPIEFARAAERALKQWKFARGSFVATGKRRYAQTFVFASPLGEEEVADSGCERRTGTRLCRRPGESADALAPQEDTKTAEACVKQVGSRVCRASNKLNVEVMQSRNQLAVQPYVSSFGG</sequence>
<comment type="caution">
    <text evidence="5">The sequence shown here is derived from an EMBL/GenBank/DDBJ whole genome shotgun (WGS) entry which is preliminary data.</text>
</comment>
<keyword evidence="2" id="KW-1133">Transmembrane helix</keyword>
<evidence type="ECO:0000313" key="6">
    <source>
        <dbReference type="Proteomes" id="UP001595886"/>
    </source>
</evidence>
<dbReference type="InterPro" id="IPR037682">
    <property type="entry name" value="TonB_C"/>
</dbReference>
<feature type="compositionally biased region" description="Low complexity" evidence="1">
    <location>
        <begin position="458"/>
        <end position="483"/>
    </location>
</feature>
<feature type="domain" description="TonB C-terminal" evidence="3">
    <location>
        <begin position="490"/>
        <end position="543"/>
    </location>
</feature>
<organism evidence="5 6">
    <name type="scientific">Dokdonella ginsengisoli</name>
    <dbReference type="NCBI Taxonomy" id="363846"/>
    <lineage>
        <taxon>Bacteria</taxon>
        <taxon>Pseudomonadati</taxon>
        <taxon>Pseudomonadota</taxon>
        <taxon>Gammaproteobacteria</taxon>
        <taxon>Lysobacterales</taxon>
        <taxon>Rhodanobacteraceae</taxon>
        <taxon>Dokdonella</taxon>
    </lineage>
</organism>
<evidence type="ECO:0000256" key="1">
    <source>
        <dbReference type="SAM" id="MobiDB-lite"/>
    </source>
</evidence>
<feature type="transmembrane region" description="Helical" evidence="2">
    <location>
        <begin position="20"/>
        <end position="40"/>
    </location>
</feature>
<name>A0ABV9QUV5_9GAMM</name>
<dbReference type="Pfam" id="PF05569">
    <property type="entry name" value="Peptidase_M56"/>
    <property type="match status" value="1"/>
</dbReference>